<dbReference type="GeneID" id="5854684"/>
<comment type="cofactor">
    <cofactor evidence="1">
        <name>Mg(2+)</name>
        <dbReference type="ChEBI" id="CHEBI:18420"/>
    </cofactor>
</comment>
<dbReference type="OMA" id="IGHVDEY"/>
<dbReference type="SMART" id="SM00090">
    <property type="entry name" value="RIO"/>
    <property type="match status" value="1"/>
</dbReference>
<dbReference type="InterPro" id="IPR008266">
    <property type="entry name" value="Tyr_kinase_AS"/>
</dbReference>
<keyword evidence="10" id="KW-0479">Metal-binding</keyword>
<dbReference type="FunCoup" id="A8Q5A1">
    <property type="interactions" value="713"/>
</dbReference>
<dbReference type="CDD" id="cd05147">
    <property type="entry name" value="RIO1_euk"/>
    <property type="match status" value="1"/>
</dbReference>
<dbReference type="InterPro" id="IPR051272">
    <property type="entry name" value="RIO-type_Ser/Thr_kinase"/>
</dbReference>
<dbReference type="InterPro" id="IPR018934">
    <property type="entry name" value="RIO_dom"/>
</dbReference>
<evidence type="ECO:0000256" key="13">
    <source>
        <dbReference type="ARBA" id="ARBA00022801"/>
    </source>
</evidence>
<keyword evidence="12" id="KW-0418">Kinase</keyword>
<keyword evidence="13" id="KW-0378">Hydrolase</keyword>
<reference evidence="21 22" key="1">
    <citation type="journal article" date="2007" name="Proc. Natl. Acad. Sci. U.S.A.">
        <title>Dandruff-associated Malassezia genomes reveal convergent and divergent virulence traits shared with plant and human fungal pathogens.</title>
        <authorList>
            <person name="Xu J."/>
            <person name="Saunders C.W."/>
            <person name="Hu P."/>
            <person name="Grant R.A."/>
            <person name="Boekhout T."/>
            <person name="Kuramae E.E."/>
            <person name="Kronstad J.W."/>
            <person name="Deangelis Y.M."/>
            <person name="Reeder N.L."/>
            <person name="Johnstone K.R."/>
            <person name="Leland M."/>
            <person name="Fieno A.M."/>
            <person name="Begley W.M."/>
            <person name="Sun Y."/>
            <person name="Lacey M.P."/>
            <person name="Chaudhary T."/>
            <person name="Keough T."/>
            <person name="Chu L."/>
            <person name="Sears R."/>
            <person name="Yuan B."/>
            <person name="Dawson T.L.Jr."/>
        </authorList>
    </citation>
    <scope>NUCLEOTIDE SEQUENCE [LARGE SCALE GENOMIC DNA]</scope>
    <source>
        <strain evidence="22">ATCC MYA-4612 / CBS 7966</strain>
    </source>
</reference>
<keyword evidence="15" id="KW-0460">Magnesium</keyword>
<evidence type="ECO:0000256" key="4">
    <source>
        <dbReference type="ARBA" id="ARBA00012513"/>
    </source>
</evidence>
<keyword evidence="11" id="KW-0547">Nucleotide-binding</keyword>
<dbReference type="EMBL" id="AAYY01000009">
    <property type="protein sequence ID" value="EDP43165.1"/>
    <property type="molecule type" value="Genomic_DNA"/>
</dbReference>
<dbReference type="GO" id="GO:0016787">
    <property type="term" value="F:hydrolase activity"/>
    <property type="evidence" value="ECO:0007669"/>
    <property type="project" value="UniProtKB-KW"/>
</dbReference>
<dbReference type="PROSITE" id="PS50011">
    <property type="entry name" value="PROTEIN_KINASE_DOM"/>
    <property type="match status" value="1"/>
</dbReference>
<evidence type="ECO:0000256" key="6">
    <source>
        <dbReference type="ARBA" id="ARBA00022490"/>
    </source>
</evidence>
<dbReference type="AlphaFoldDB" id="A8Q5A1"/>
<keyword evidence="6" id="KW-0963">Cytoplasm</keyword>
<name>A8Q5A1_MALGO</name>
<accession>A8Q5A1</accession>
<evidence type="ECO:0000256" key="2">
    <source>
        <dbReference type="ARBA" id="ARBA00004496"/>
    </source>
</evidence>
<protein>
    <recommendedName>
        <fullName evidence="5">Serine/threonine-protein kinase RIO1</fullName>
        <ecNumber evidence="4">2.7.11.1</ecNumber>
    </recommendedName>
    <alternativeName>
        <fullName evidence="18">Serine/threonine-protein kinase rio1</fullName>
    </alternativeName>
</protein>
<sequence>MHLPCSDFTKQYNRARQMATALQNPTNDAQTAMPAVNRARLRASKVAHERAAASSTIGAGLLSHDHSAPSDDAAMHSSKTAAQIAALSKYTARIHIDDAYDPSRVAGGSVDARVPRKTNKLEVNRRKDKADRATLQQVLDPRTLLILSKMIRRELISEVNGCISTGKEANVYYAVRPPLEPGQPPRSVAIKIYKTSILVFKDRDRYVSGEFRFRHGYARHNPRKMVRLWAEKEMRNLKRLVNAGLRAPAPVELRDHVLVMEFLGDDDGWSSPRLKDAEALIAPEDWTRLYRELVATMRLMYHQCRLVHADLSEYNILLHDNHLWLIDVSQSVEHDHLHAFDFLREDIAHIDAYFSKHGVETLGMRQTFHFIVKESTRSRGGGVAGLEKLTQSNENDEQIQSTVLAPSTTQRPASWHDNETEESLIEELAHFTKESAQTAAAAVSSKTGPSLVSSLVDQMDDAQKEETEESVFRQSYLPRNLDEIADPERDADIVRSGQVHSLIYSGVTGLDDVYQKSEQKEHQIDKVDYYDESDIEAEDAESGVNKSESEQEVGPDEQRSKEREERKVSFCLLSIGANDPESQKTSQRRKSRASQNQDAQGREKATNEKDIRSKISSLLRLATKET</sequence>
<gene>
    <name evidence="21" type="ORF">MGL_2761</name>
</gene>
<dbReference type="PROSITE" id="PS00109">
    <property type="entry name" value="PROTEIN_KINASE_TYR"/>
    <property type="match status" value="1"/>
</dbReference>
<evidence type="ECO:0000259" key="20">
    <source>
        <dbReference type="PROSITE" id="PS50011"/>
    </source>
</evidence>
<evidence type="ECO:0000256" key="17">
    <source>
        <dbReference type="ARBA" id="ARBA00048679"/>
    </source>
</evidence>
<feature type="compositionally biased region" description="Basic and acidic residues" evidence="19">
    <location>
        <begin position="556"/>
        <end position="568"/>
    </location>
</feature>
<keyword evidence="7" id="KW-0690">Ribosome biogenesis</keyword>
<evidence type="ECO:0000256" key="15">
    <source>
        <dbReference type="ARBA" id="ARBA00022842"/>
    </source>
</evidence>
<dbReference type="Gene3D" id="1.10.510.10">
    <property type="entry name" value="Transferase(Phosphotransferase) domain 1"/>
    <property type="match status" value="1"/>
</dbReference>
<dbReference type="KEGG" id="mgl:MGL_2761"/>
<feature type="compositionally biased region" description="Basic and acidic residues" evidence="19">
    <location>
        <begin position="600"/>
        <end position="613"/>
    </location>
</feature>
<dbReference type="InterPro" id="IPR018935">
    <property type="entry name" value="RIO_kinase_CS"/>
</dbReference>
<organism evidence="21 22">
    <name type="scientific">Malassezia globosa (strain ATCC MYA-4612 / CBS 7966)</name>
    <name type="common">Dandruff-associated fungus</name>
    <dbReference type="NCBI Taxonomy" id="425265"/>
    <lineage>
        <taxon>Eukaryota</taxon>
        <taxon>Fungi</taxon>
        <taxon>Dikarya</taxon>
        <taxon>Basidiomycota</taxon>
        <taxon>Ustilaginomycotina</taxon>
        <taxon>Malasseziomycetes</taxon>
        <taxon>Malasseziales</taxon>
        <taxon>Malasseziaceae</taxon>
        <taxon>Malassezia</taxon>
    </lineage>
</organism>
<dbReference type="STRING" id="425265.A8Q5A1"/>
<dbReference type="VEuPathDB" id="FungiDB:MGL_2761"/>
<keyword evidence="22" id="KW-1185">Reference proteome</keyword>
<comment type="caution">
    <text evidence="21">The sequence shown here is derived from an EMBL/GenBank/DDBJ whole genome shotgun (WGS) entry which is preliminary data.</text>
</comment>
<dbReference type="GO" id="GO:0004674">
    <property type="term" value="F:protein serine/threonine kinase activity"/>
    <property type="evidence" value="ECO:0007669"/>
    <property type="project" value="UniProtKB-KW"/>
</dbReference>
<evidence type="ECO:0000256" key="18">
    <source>
        <dbReference type="ARBA" id="ARBA00068838"/>
    </source>
</evidence>
<dbReference type="Pfam" id="PF01163">
    <property type="entry name" value="RIO1"/>
    <property type="match status" value="1"/>
</dbReference>
<evidence type="ECO:0000256" key="9">
    <source>
        <dbReference type="ARBA" id="ARBA00022679"/>
    </source>
</evidence>
<comment type="similarity">
    <text evidence="3">Belongs to the protein kinase superfamily. RIO-type Ser/Thr kinase family.</text>
</comment>
<dbReference type="GO" id="GO:0046872">
    <property type="term" value="F:metal ion binding"/>
    <property type="evidence" value="ECO:0007669"/>
    <property type="project" value="UniProtKB-KW"/>
</dbReference>
<evidence type="ECO:0000313" key="22">
    <source>
        <dbReference type="Proteomes" id="UP000008837"/>
    </source>
</evidence>
<dbReference type="SUPFAM" id="SSF56112">
    <property type="entry name" value="Protein kinase-like (PK-like)"/>
    <property type="match status" value="1"/>
</dbReference>
<dbReference type="InterPro" id="IPR011009">
    <property type="entry name" value="Kinase-like_dom_sf"/>
</dbReference>
<evidence type="ECO:0000256" key="19">
    <source>
        <dbReference type="SAM" id="MobiDB-lite"/>
    </source>
</evidence>
<dbReference type="InterPro" id="IPR000719">
    <property type="entry name" value="Prot_kinase_dom"/>
</dbReference>
<comment type="catalytic activity">
    <reaction evidence="16">
        <text>L-threonyl-[protein] + ATP = O-phospho-L-threonyl-[protein] + ADP + H(+)</text>
        <dbReference type="Rhea" id="RHEA:46608"/>
        <dbReference type="Rhea" id="RHEA-COMP:11060"/>
        <dbReference type="Rhea" id="RHEA-COMP:11605"/>
        <dbReference type="ChEBI" id="CHEBI:15378"/>
        <dbReference type="ChEBI" id="CHEBI:30013"/>
        <dbReference type="ChEBI" id="CHEBI:30616"/>
        <dbReference type="ChEBI" id="CHEBI:61977"/>
        <dbReference type="ChEBI" id="CHEBI:456216"/>
        <dbReference type="EC" id="2.7.11.1"/>
    </reaction>
</comment>
<feature type="region of interest" description="Disordered" evidence="19">
    <location>
        <begin position="535"/>
        <end position="626"/>
    </location>
</feature>
<evidence type="ECO:0000256" key="14">
    <source>
        <dbReference type="ARBA" id="ARBA00022840"/>
    </source>
</evidence>
<dbReference type="GO" id="GO:0042254">
    <property type="term" value="P:ribosome biogenesis"/>
    <property type="evidence" value="ECO:0007669"/>
    <property type="project" value="UniProtKB-KW"/>
</dbReference>
<keyword evidence="14" id="KW-0067">ATP-binding</keyword>
<evidence type="ECO:0000256" key="3">
    <source>
        <dbReference type="ARBA" id="ARBA00009196"/>
    </source>
</evidence>
<evidence type="ECO:0000256" key="16">
    <source>
        <dbReference type="ARBA" id="ARBA00047899"/>
    </source>
</evidence>
<comment type="subcellular location">
    <subcellularLocation>
        <location evidence="2">Cytoplasm</location>
    </subcellularLocation>
</comment>
<dbReference type="RefSeq" id="XP_001730379.1">
    <property type="nucleotide sequence ID" value="XM_001730327.1"/>
</dbReference>
<dbReference type="Proteomes" id="UP000008837">
    <property type="component" value="Unassembled WGS sequence"/>
</dbReference>
<dbReference type="FunFam" id="3.30.200.20:FF:000148">
    <property type="entry name" value="Serine/threonine-protein kinase RIO1"/>
    <property type="match status" value="1"/>
</dbReference>
<evidence type="ECO:0000256" key="5">
    <source>
        <dbReference type="ARBA" id="ARBA00016038"/>
    </source>
</evidence>
<evidence type="ECO:0000256" key="8">
    <source>
        <dbReference type="ARBA" id="ARBA00022527"/>
    </source>
</evidence>
<comment type="catalytic activity">
    <reaction evidence="17">
        <text>L-seryl-[protein] + ATP = O-phospho-L-seryl-[protein] + ADP + H(+)</text>
        <dbReference type="Rhea" id="RHEA:17989"/>
        <dbReference type="Rhea" id="RHEA-COMP:9863"/>
        <dbReference type="Rhea" id="RHEA-COMP:11604"/>
        <dbReference type="ChEBI" id="CHEBI:15378"/>
        <dbReference type="ChEBI" id="CHEBI:29999"/>
        <dbReference type="ChEBI" id="CHEBI:30616"/>
        <dbReference type="ChEBI" id="CHEBI:83421"/>
        <dbReference type="ChEBI" id="CHEBI:456216"/>
        <dbReference type="EC" id="2.7.11.1"/>
    </reaction>
</comment>
<keyword evidence="9" id="KW-0808">Transferase</keyword>
<dbReference type="GO" id="GO:0005524">
    <property type="term" value="F:ATP binding"/>
    <property type="evidence" value="ECO:0007669"/>
    <property type="project" value="UniProtKB-KW"/>
</dbReference>
<evidence type="ECO:0000313" key="21">
    <source>
        <dbReference type="EMBL" id="EDP43165.1"/>
    </source>
</evidence>
<evidence type="ECO:0000256" key="11">
    <source>
        <dbReference type="ARBA" id="ARBA00022741"/>
    </source>
</evidence>
<evidence type="ECO:0000256" key="12">
    <source>
        <dbReference type="ARBA" id="ARBA00022777"/>
    </source>
</evidence>
<proteinExistence type="inferred from homology"/>
<dbReference type="EC" id="2.7.11.1" evidence="4"/>
<evidence type="ECO:0000256" key="7">
    <source>
        <dbReference type="ARBA" id="ARBA00022517"/>
    </source>
</evidence>
<dbReference type="PROSITE" id="PS01245">
    <property type="entry name" value="RIO1"/>
    <property type="match status" value="1"/>
</dbReference>
<evidence type="ECO:0000256" key="1">
    <source>
        <dbReference type="ARBA" id="ARBA00001946"/>
    </source>
</evidence>
<dbReference type="GO" id="GO:0005737">
    <property type="term" value="C:cytoplasm"/>
    <property type="evidence" value="ECO:0007669"/>
    <property type="project" value="UniProtKB-SubCell"/>
</dbReference>
<dbReference type="OrthoDB" id="205248at2759"/>
<dbReference type="InterPro" id="IPR000687">
    <property type="entry name" value="RIO_kinase"/>
</dbReference>
<evidence type="ECO:0000256" key="10">
    <source>
        <dbReference type="ARBA" id="ARBA00022723"/>
    </source>
</evidence>
<keyword evidence="8" id="KW-0723">Serine/threonine-protein kinase</keyword>
<dbReference type="PANTHER" id="PTHR45723">
    <property type="entry name" value="SERINE/THREONINE-PROTEIN KINASE RIO1"/>
    <property type="match status" value="1"/>
</dbReference>
<dbReference type="Gene3D" id="3.30.200.20">
    <property type="entry name" value="Phosphorylase Kinase, domain 1"/>
    <property type="match status" value="1"/>
</dbReference>
<feature type="domain" description="Protein kinase" evidence="20">
    <location>
        <begin position="157"/>
        <end position="477"/>
    </location>
</feature>
<dbReference type="InParanoid" id="A8Q5A1"/>